<dbReference type="InterPro" id="IPR020449">
    <property type="entry name" value="Tscrpt_reg_AraC-type_HTH"/>
</dbReference>
<protein>
    <submittedName>
        <fullName evidence="5">AraC family transcriptional regulator</fullName>
    </submittedName>
</protein>
<accession>A0A845DUF7</accession>
<proteinExistence type="predicted"/>
<dbReference type="SUPFAM" id="SSF46689">
    <property type="entry name" value="Homeodomain-like"/>
    <property type="match status" value="2"/>
</dbReference>
<dbReference type="PANTHER" id="PTHR43280:SF34">
    <property type="entry name" value="ARAC-FAMILY TRANSCRIPTIONAL REGULATOR"/>
    <property type="match status" value="1"/>
</dbReference>
<dbReference type="PROSITE" id="PS01124">
    <property type="entry name" value="HTH_ARAC_FAMILY_2"/>
    <property type="match status" value="1"/>
</dbReference>
<evidence type="ECO:0000259" key="4">
    <source>
        <dbReference type="PROSITE" id="PS01124"/>
    </source>
</evidence>
<sequence>MKNFEMITLLKDCAVAFHIPVHLINKKNEAIFQYPDTFLKPPESILETRHPFLQESRQAAGTLQLVKDPFNQYAFFYAYENPQQEVLVALIGPFLHEQPSWKEVQLGLIMNDLPSSLTDDFAAYLNQLPVRTPKELASMQRVLQHVLPVKKKEKKTLMEPDLQHHYEEYAASLESYPDTVASKQEFIERFKRGEKQAVDAYYALMDDNLSYVKNYVRSFKNHLIRLVTELSLLCIEKGAKPDETASLSDFHISFLETKETVEELEGLESIILRSFLERIQTVGRQSFSPLVERAQKYIFQNLTKDLTLKGIAETLNVNPNYLSGVFTKETGGSITQFINQQRITEAKELLCITEHSLMDISMLLGYNSQSYFTRVFKSVEGIGPKEFRQKYRIKEK</sequence>
<dbReference type="PANTHER" id="PTHR43280">
    <property type="entry name" value="ARAC-FAMILY TRANSCRIPTIONAL REGULATOR"/>
    <property type="match status" value="1"/>
</dbReference>
<dbReference type="AlphaFoldDB" id="A0A845DUF7"/>
<gene>
    <name evidence="5" type="ORF">GLW04_09630</name>
</gene>
<dbReference type="GO" id="GO:0003700">
    <property type="term" value="F:DNA-binding transcription factor activity"/>
    <property type="evidence" value="ECO:0007669"/>
    <property type="project" value="InterPro"/>
</dbReference>
<keyword evidence="1" id="KW-0805">Transcription regulation</keyword>
<evidence type="ECO:0000313" key="5">
    <source>
        <dbReference type="EMBL" id="MYL20145.1"/>
    </source>
</evidence>
<name>A0A845DUF7_9BACI</name>
<reference evidence="5 6" key="1">
    <citation type="submission" date="2019-11" db="EMBL/GenBank/DDBJ databases">
        <title>Genome sequences of 17 halophilic strains isolated from different environments.</title>
        <authorList>
            <person name="Furrow R.E."/>
        </authorList>
    </citation>
    <scope>NUCLEOTIDE SEQUENCE [LARGE SCALE GENOMIC DNA]</scope>
    <source>
        <strain evidence="5 6">22511_23_Filter</strain>
    </source>
</reference>
<dbReference type="InterPro" id="IPR009057">
    <property type="entry name" value="Homeodomain-like_sf"/>
</dbReference>
<dbReference type="Gene3D" id="1.10.10.60">
    <property type="entry name" value="Homeodomain-like"/>
    <property type="match status" value="2"/>
</dbReference>
<evidence type="ECO:0000256" key="3">
    <source>
        <dbReference type="ARBA" id="ARBA00023163"/>
    </source>
</evidence>
<dbReference type="SMART" id="SM00342">
    <property type="entry name" value="HTH_ARAC"/>
    <property type="match status" value="1"/>
</dbReference>
<evidence type="ECO:0000313" key="6">
    <source>
        <dbReference type="Proteomes" id="UP000460949"/>
    </source>
</evidence>
<evidence type="ECO:0000256" key="1">
    <source>
        <dbReference type="ARBA" id="ARBA00023015"/>
    </source>
</evidence>
<comment type="caution">
    <text evidence="5">The sequence shown here is derived from an EMBL/GenBank/DDBJ whole genome shotgun (WGS) entry which is preliminary data.</text>
</comment>
<evidence type="ECO:0000256" key="2">
    <source>
        <dbReference type="ARBA" id="ARBA00023125"/>
    </source>
</evidence>
<dbReference type="InterPro" id="IPR018060">
    <property type="entry name" value="HTH_AraC"/>
</dbReference>
<dbReference type="Proteomes" id="UP000460949">
    <property type="component" value="Unassembled WGS sequence"/>
</dbReference>
<dbReference type="Pfam" id="PF12833">
    <property type="entry name" value="HTH_18"/>
    <property type="match status" value="1"/>
</dbReference>
<dbReference type="RefSeq" id="WP_160836589.1">
    <property type="nucleotide sequence ID" value="NZ_WMET01000002.1"/>
</dbReference>
<dbReference type="PRINTS" id="PR00032">
    <property type="entry name" value="HTHARAC"/>
</dbReference>
<feature type="domain" description="HTH araC/xylS-type" evidence="4">
    <location>
        <begin position="292"/>
        <end position="390"/>
    </location>
</feature>
<dbReference type="GO" id="GO:0043565">
    <property type="term" value="F:sequence-specific DNA binding"/>
    <property type="evidence" value="ECO:0007669"/>
    <property type="project" value="InterPro"/>
</dbReference>
<dbReference type="EMBL" id="WMET01000002">
    <property type="protein sequence ID" value="MYL20145.1"/>
    <property type="molecule type" value="Genomic_DNA"/>
</dbReference>
<keyword evidence="2" id="KW-0238">DNA-binding</keyword>
<organism evidence="5 6">
    <name type="scientific">Halobacillus litoralis</name>
    <dbReference type="NCBI Taxonomy" id="45668"/>
    <lineage>
        <taxon>Bacteria</taxon>
        <taxon>Bacillati</taxon>
        <taxon>Bacillota</taxon>
        <taxon>Bacilli</taxon>
        <taxon>Bacillales</taxon>
        <taxon>Bacillaceae</taxon>
        <taxon>Halobacillus</taxon>
    </lineage>
</organism>
<keyword evidence="3" id="KW-0804">Transcription</keyword>